<proteinExistence type="predicted"/>
<keyword evidence="3" id="KW-1185">Reference proteome</keyword>
<gene>
    <name evidence="2" type="ORF">A6J88_14410</name>
</gene>
<accession>A0ABN5IHM1</accession>
<reference evidence="3" key="1">
    <citation type="submission" date="2017-03" db="EMBL/GenBank/DDBJ databases">
        <title>FDA dAtabase for Regulatory Grade micrObial Sequences (FDA-ARGOS): Supporting development and validation of Infectious Disease Dx tests.</title>
        <authorList>
            <person name="Campos J."/>
            <person name="Goldberg B."/>
            <person name="Tallon L."/>
            <person name="Sadzewicz L."/>
            <person name="Sengamalay N."/>
            <person name="Ott S."/>
            <person name="Godinez A."/>
            <person name="Nagaraj S."/>
            <person name="Vyas G."/>
            <person name="Aluvathingal J."/>
            <person name="Nadendla S."/>
            <person name="Geyer C."/>
            <person name="Nandy P."/>
            <person name="Hobson J."/>
            <person name="Sichtig H."/>
        </authorList>
    </citation>
    <scope>NUCLEOTIDE SEQUENCE [LARGE SCALE GENOMIC DNA]</scope>
    <source>
        <strain evidence="3">FDAARGOS_260</strain>
    </source>
</reference>
<feature type="region of interest" description="Disordered" evidence="1">
    <location>
        <begin position="52"/>
        <end position="85"/>
    </location>
</feature>
<evidence type="ECO:0000313" key="3">
    <source>
        <dbReference type="Proteomes" id="UP000191272"/>
    </source>
</evidence>
<feature type="compositionally biased region" description="Basic and acidic residues" evidence="1">
    <location>
        <begin position="52"/>
        <end position="64"/>
    </location>
</feature>
<organism evidence="2 3">
    <name type="scientific">Neisseria mucosa</name>
    <dbReference type="NCBI Taxonomy" id="488"/>
    <lineage>
        <taxon>Bacteria</taxon>
        <taxon>Pseudomonadati</taxon>
        <taxon>Pseudomonadota</taxon>
        <taxon>Betaproteobacteria</taxon>
        <taxon>Neisseriales</taxon>
        <taxon>Neisseriaceae</taxon>
        <taxon>Neisseria</taxon>
    </lineage>
</organism>
<sequence length="85" mass="9832">MFKSFINFKSLDSRLRGNDGMKVAYLSSILRHTSQIQESDLRIDLFRRPLHETPKIPARPRDGHPFPTGNQPCRTQAQARPVCRK</sequence>
<evidence type="ECO:0000256" key="1">
    <source>
        <dbReference type="SAM" id="MobiDB-lite"/>
    </source>
</evidence>
<feature type="compositionally biased region" description="Polar residues" evidence="1">
    <location>
        <begin position="68"/>
        <end position="78"/>
    </location>
</feature>
<protein>
    <submittedName>
        <fullName evidence="2">Uncharacterized protein</fullName>
    </submittedName>
</protein>
<evidence type="ECO:0000313" key="2">
    <source>
        <dbReference type="EMBL" id="AVI44904.1"/>
    </source>
</evidence>
<dbReference type="Proteomes" id="UP000191272">
    <property type="component" value="Chromosome"/>
</dbReference>
<dbReference type="EMBL" id="CP020452">
    <property type="protein sequence ID" value="AVI44904.1"/>
    <property type="molecule type" value="Genomic_DNA"/>
</dbReference>
<name>A0ABN5IHM1_NEIMU</name>